<keyword evidence="1" id="KW-0472">Membrane</keyword>
<dbReference type="Gene3D" id="3.40.50.300">
    <property type="entry name" value="P-loop containing nucleotide triphosphate hydrolases"/>
    <property type="match status" value="1"/>
</dbReference>
<dbReference type="AlphaFoldDB" id="A0A7S3LSR0"/>
<accession>A0A7S3LSR0</accession>
<dbReference type="InterPro" id="IPR053259">
    <property type="entry name" value="Golvesin-related_Golgi"/>
</dbReference>
<protein>
    <recommendedName>
        <fullName evidence="3">Sulfotransferase domain-containing protein</fullName>
    </recommendedName>
</protein>
<dbReference type="PANTHER" id="PTHR32301">
    <property type="entry name" value="COUNTIN RECEPTOR CNR3-RELATED"/>
    <property type="match status" value="1"/>
</dbReference>
<evidence type="ECO:0000313" key="2">
    <source>
        <dbReference type="EMBL" id="CAE0438815.1"/>
    </source>
</evidence>
<reference evidence="2" key="1">
    <citation type="submission" date="2021-01" db="EMBL/GenBank/DDBJ databases">
        <authorList>
            <person name="Corre E."/>
            <person name="Pelletier E."/>
            <person name="Niang G."/>
            <person name="Scheremetjew M."/>
            <person name="Finn R."/>
            <person name="Kale V."/>
            <person name="Holt S."/>
            <person name="Cochrane G."/>
            <person name="Meng A."/>
            <person name="Brown T."/>
            <person name="Cohen L."/>
        </authorList>
    </citation>
    <scope>NUCLEOTIDE SEQUENCE</scope>
    <source>
        <strain evidence="2">GSBS06</strain>
    </source>
</reference>
<feature type="transmembrane region" description="Helical" evidence="1">
    <location>
        <begin position="7"/>
        <end position="25"/>
    </location>
</feature>
<dbReference type="PANTHER" id="PTHR32301:SF6">
    <property type="entry name" value="GOLVESIN-RELATED"/>
    <property type="match status" value="1"/>
</dbReference>
<dbReference type="InterPro" id="IPR027417">
    <property type="entry name" value="P-loop_NTPase"/>
</dbReference>
<keyword evidence="1" id="KW-1133">Transmembrane helix</keyword>
<organism evidence="2">
    <name type="scientific">Aplanochytrium stocchinoi</name>
    <dbReference type="NCBI Taxonomy" id="215587"/>
    <lineage>
        <taxon>Eukaryota</taxon>
        <taxon>Sar</taxon>
        <taxon>Stramenopiles</taxon>
        <taxon>Bigyra</taxon>
        <taxon>Labyrinthulomycetes</taxon>
        <taxon>Thraustochytrida</taxon>
        <taxon>Thraustochytriidae</taxon>
        <taxon>Aplanochytrium</taxon>
    </lineage>
</organism>
<name>A0A7S3LSR0_9STRA</name>
<evidence type="ECO:0008006" key="3">
    <source>
        <dbReference type="Google" id="ProtNLM"/>
    </source>
</evidence>
<keyword evidence="1" id="KW-0812">Transmembrane</keyword>
<gene>
    <name evidence="2" type="ORF">ASTO00021_LOCUS9037</name>
</gene>
<sequence>MFPRRILFILLVAIAVTFIHIVNVWQNNFHLSAQNNFNLSAHMPTNNDADALNRDYKTNLNTTLLSMSGHMPKNNEPDVFNRDSNTNLNATLLSMSSHIPKSNETDARNRDSNTNLNTTLLSIDTVTREIDKLDGKLPKVFHYFLHIPKAGGGSGTQILNSDVKDMTNFRNRVCNTATSPLENWHEWEKEREKKRCIMFSSEGHYIPEDSMKYTSYTIVRTPVQHVLSMFFHCTEASVHSDRFKFMPSLDTWLETWIEAMRSGNTKEQNRLDKKYQCYNIINHQSTKLGLDHDPGNKEELKRRYPIVGITSSLAKSTCLVVIKVTGVVPPRCNCTNKSRNVSKQRRVTHGVKHHGSTFMPSPSQLASIKLLTEKDQILYENAKELFEEEVERVQREFAFSLCS</sequence>
<proteinExistence type="predicted"/>
<evidence type="ECO:0000256" key="1">
    <source>
        <dbReference type="SAM" id="Phobius"/>
    </source>
</evidence>
<dbReference type="EMBL" id="HBIN01012021">
    <property type="protein sequence ID" value="CAE0438815.1"/>
    <property type="molecule type" value="Transcribed_RNA"/>
</dbReference>